<name>A0A0H3YFA4_SCHMD</name>
<dbReference type="AlphaFoldDB" id="A0A0H3YFA4"/>
<dbReference type="OrthoDB" id="6499973at2759"/>
<keyword evidence="1" id="KW-0472">Membrane</keyword>
<feature type="transmembrane region" description="Helical" evidence="1">
    <location>
        <begin position="817"/>
        <end position="844"/>
    </location>
</feature>
<organism evidence="2">
    <name type="scientific">Schmidtea mediterranea</name>
    <name type="common">Freshwater planarian flatworm</name>
    <dbReference type="NCBI Taxonomy" id="79327"/>
    <lineage>
        <taxon>Eukaryota</taxon>
        <taxon>Metazoa</taxon>
        <taxon>Spiralia</taxon>
        <taxon>Lophotrochozoa</taxon>
        <taxon>Platyhelminthes</taxon>
        <taxon>Rhabditophora</taxon>
        <taxon>Seriata</taxon>
        <taxon>Tricladida</taxon>
        <taxon>Continenticola</taxon>
        <taxon>Geoplanoidea</taxon>
        <taxon>Dugesiidae</taxon>
        <taxon>Schmidtea</taxon>
    </lineage>
</organism>
<feature type="transmembrane region" description="Helical" evidence="1">
    <location>
        <begin position="215"/>
        <end position="238"/>
    </location>
</feature>
<keyword evidence="1" id="KW-1133">Transmembrane helix</keyword>
<accession>A0A0H3YFA4</accession>
<evidence type="ECO:0000313" key="2">
    <source>
        <dbReference type="EMBL" id="AKN21517.1"/>
    </source>
</evidence>
<dbReference type="InterPro" id="IPR050327">
    <property type="entry name" value="Proton-linked_MCT"/>
</dbReference>
<dbReference type="Gene3D" id="1.20.1250.20">
    <property type="entry name" value="MFS general substrate transporter like domains"/>
    <property type="match status" value="2"/>
</dbReference>
<feature type="transmembrane region" description="Helical" evidence="1">
    <location>
        <begin position="685"/>
        <end position="708"/>
    </location>
</feature>
<dbReference type="InterPro" id="IPR036259">
    <property type="entry name" value="MFS_trans_sf"/>
</dbReference>
<feature type="transmembrane region" description="Helical" evidence="1">
    <location>
        <begin position="283"/>
        <end position="304"/>
    </location>
</feature>
<feature type="transmembrane region" description="Helical" evidence="1">
    <location>
        <begin position="720"/>
        <end position="738"/>
    </location>
</feature>
<dbReference type="PANTHER" id="PTHR11360:SF286">
    <property type="entry name" value="GH22266P"/>
    <property type="match status" value="1"/>
</dbReference>
<proteinExistence type="evidence at transcript level"/>
<evidence type="ECO:0000256" key="1">
    <source>
        <dbReference type="SAM" id="Phobius"/>
    </source>
</evidence>
<feature type="transmembrane region" description="Helical" evidence="1">
    <location>
        <begin position="750"/>
        <end position="769"/>
    </location>
</feature>
<feature type="transmembrane region" description="Helical" evidence="1">
    <location>
        <begin position="122"/>
        <end position="148"/>
    </location>
</feature>
<reference evidence="2" key="1">
    <citation type="journal article" date="2015" name="Elife">
        <title>Stem cells and fluid flow drive cyst formation in an invertebrate excretory organ.</title>
        <authorList>
            <person name="Thi-Kim Vu H."/>
            <person name="Rink J.C."/>
            <person name="McKinney S.A."/>
            <person name="McClain M."/>
            <person name="Lakshmanaperumal N."/>
            <person name="Alexander R."/>
            <person name="Sanchez Alvarado A."/>
        </authorList>
    </citation>
    <scope>NUCLEOTIDE SEQUENCE</scope>
</reference>
<dbReference type="SUPFAM" id="SSF103473">
    <property type="entry name" value="MFS general substrate transporter"/>
    <property type="match status" value="1"/>
</dbReference>
<feature type="transmembrane region" description="Helical" evidence="1">
    <location>
        <begin position="154"/>
        <end position="177"/>
    </location>
</feature>
<feature type="transmembrane region" description="Helical" evidence="1">
    <location>
        <begin position="775"/>
        <end position="797"/>
    </location>
</feature>
<keyword evidence="1" id="KW-0812">Transmembrane</keyword>
<dbReference type="PANTHER" id="PTHR11360">
    <property type="entry name" value="MONOCARBOXYLATE TRANSPORTER"/>
    <property type="match status" value="1"/>
</dbReference>
<sequence>MAYYAKTDSISGVFMLTDSMKNTMEINDNFKTEINDCQMGDIEQNQLTTNSEDLRNLSKEVREFVLNNPSQMKSRAEVKRGSCSSKEGSISIYDQIEEYQRIAINKEVTRKQEQHISSVDDCWGWIVVFGSLICMVFVDGICFTYGLHCEYVKSYFLLSHISLTILPGSLVSGIYLITSPLANPLANYFGYRFVAMVGSICTTISLFASSFCRSYILFVLCFGVFSGIGFGLMYLPAIAIVAHWFNQKRAVAIGIALCGSGIGSCILSFLLPSLIEWVQWNGSLVLLSALCCQSLVAIALFRPYELHQRIKQMRKDYKRWCIQNAEYIKEQKRLQKEKKQIIALKKEQKRREKLVKKKPIVIKRGSIFTRIMEEKSRQRTVSTGSLDGMMITQMNQLVTASQVDMNGLLLPQMSMINDQTESMTSLATALLPSYVIDRVIETTLKKIRSSNRNISRKKGSSVCGTLSKKSSANSISEMFSNNENPIEDIPISLVKEYVARQKNIGRDENSDSNHLAISFKVGSTTLINEVTDCVKCNELSVSQSSFSSQSNKPQTLTPNTDANSDQISFKVSLELPHDIKKFVHAEILKELDRPINRKDLYFTGSLSQFLNNRNPTLNSRYLSLSNFKQNNLPACPYSCPTMNDSNKLDVEYNDLPQNNFPSDKRASWISDIFDFSILRSCAFQMLTLSSIAMMLGFFVPFFFVPLLLCDESIVWTSRALFALGCSNIVGRLVATLYIEKGWALKYQQANGANLTVFFLGFSSVSILLMPYFRLIHVSLVIILAFVYGFCIAMIVSIRSMLVVELFGVESLTKTFTFLLIFQGLATIIGPVLAGILCDYFPVLLNSAEPAFLFSGILFLISTFSALILKKLKSQFDSDIKNNNNSMSFSVMSGRDGNMNTNYNPQTTQTTNVMIPCE</sequence>
<dbReference type="Pfam" id="PF07690">
    <property type="entry name" value="MFS_1"/>
    <property type="match status" value="2"/>
</dbReference>
<protein>
    <submittedName>
        <fullName evidence="2">Slc16a-22</fullName>
    </submittedName>
</protein>
<gene>
    <name evidence="2" type="primary">slc16a-22</name>
</gene>
<dbReference type="GO" id="GO:0008028">
    <property type="term" value="F:monocarboxylic acid transmembrane transporter activity"/>
    <property type="evidence" value="ECO:0007669"/>
    <property type="project" value="TreeGrafter"/>
</dbReference>
<feature type="transmembrane region" description="Helical" evidence="1">
    <location>
        <begin position="189"/>
        <end position="209"/>
    </location>
</feature>
<feature type="transmembrane region" description="Helical" evidence="1">
    <location>
        <begin position="850"/>
        <end position="868"/>
    </location>
</feature>
<feature type="transmembrane region" description="Helical" evidence="1">
    <location>
        <begin position="250"/>
        <end position="271"/>
    </location>
</feature>
<dbReference type="EMBL" id="KT163567">
    <property type="protein sequence ID" value="AKN21517.1"/>
    <property type="molecule type" value="mRNA"/>
</dbReference>
<dbReference type="InterPro" id="IPR011701">
    <property type="entry name" value="MFS"/>
</dbReference>